<keyword evidence="2" id="KW-1185">Reference proteome</keyword>
<name>A0ABR2QFM3_9ROSI</name>
<evidence type="ECO:0000313" key="1">
    <source>
        <dbReference type="EMBL" id="KAK8999486.1"/>
    </source>
</evidence>
<comment type="caution">
    <text evidence="1">The sequence shown here is derived from an EMBL/GenBank/DDBJ whole genome shotgun (WGS) entry which is preliminary data.</text>
</comment>
<evidence type="ECO:0000313" key="2">
    <source>
        <dbReference type="Proteomes" id="UP001396334"/>
    </source>
</evidence>
<dbReference type="Proteomes" id="UP001396334">
    <property type="component" value="Unassembled WGS sequence"/>
</dbReference>
<protein>
    <submittedName>
        <fullName evidence="1">Uncharacterized protein</fullName>
    </submittedName>
</protein>
<reference evidence="1 2" key="1">
    <citation type="journal article" date="2024" name="G3 (Bethesda)">
        <title>Genome assembly of Hibiscus sabdariffa L. provides insights into metabolisms of medicinal natural products.</title>
        <authorList>
            <person name="Kim T."/>
        </authorList>
    </citation>
    <scope>NUCLEOTIDE SEQUENCE [LARGE SCALE GENOMIC DNA]</scope>
    <source>
        <strain evidence="1">TK-2024</strain>
        <tissue evidence="1">Old leaves</tissue>
    </source>
</reference>
<gene>
    <name evidence="1" type="ORF">V6N11_070648</name>
</gene>
<sequence>MTKKFLLAEHITNNANSLTTKTTSHSLHQINDFREFALLSEMIVTQRQFFPNRATPDSRWNGFDQIVIGEVKVHQSFEIPISCGKGPSKRFESRYNWPKLDKLDSDQGINQ</sequence>
<organism evidence="1 2">
    <name type="scientific">Hibiscus sabdariffa</name>
    <name type="common">roselle</name>
    <dbReference type="NCBI Taxonomy" id="183260"/>
    <lineage>
        <taxon>Eukaryota</taxon>
        <taxon>Viridiplantae</taxon>
        <taxon>Streptophyta</taxon>
        <taxon>Embryophyta</taxon>
        <taxon>Tracheophyta</taxon>
        <taxon>Spermatophyta</taxon>
        <taxon>Magnoliopsida</taxon>
        <taxon>eudicotyledons</taxon>
        <taxon>Gunneridae</taxon>
        <taxon>Pentapetalae</taxon>
        <taxon>rosids</taxon>
        <taxon>malvids</taxon>
        <taxon>Malvales</taxon>
        <taxon>Malvaceae</taxon>
        <taxon>Malvoideae</taxon>
        <taxon>Hibiscus</taxon>
    </lineage>
</organism>
<dbReference type="EMBL" id="JBBPBN010000040">
    <property type="protein sequence ID" value="KAK8999486.1"/>
    <property type="molecule type" value="Genomic_DNA"/>
</dbReference>
<proteinExistence type="predicted"/>
<accession>A0ABR2QFM3</accession>